<feature type="domain" description="MapZ extracellular C-terminal" evidence="4">
    <location>
        <begin position="448"/>
        <end position="529"/>
    </location>
</feature>
<keyword evidence="2" id="KW-0812">Transmembrane</keyword>
<dbReference type="Pfam" id="PF18041">
    <property type="entry name" value="MapZ_EC1"/>
    <property type="match status" value="1"/>
</dbReference>
<dbReference type="InterPro" id="IPR040532">
    <property type="entry name" value="MapZ_C2"/>
</dbReference>
<feature type="region of interest" description="Disordered" evidence="1">
    <location>
        <begin position="393"/>
        <end position="442"/>
    </location>
</feature>
<dbReference type="KEGG" id="vhy:G7082_12170"/>
<dbReference type="InterPro" id="IPR041295">
    <property type="entry name" value="MapZ_EC1"/>
</dbReference>
<evidence type="ECO:0000313" key="6">
    <source>
        <dbReference type="Proteomes" id="UP000501747"/>
    </source>
</evidence>
<feature type="region of interest" description="Disordered" evidence="1">
    <location>
        <begin position="53"/>
        <end position="93"/>
    </location>
</feature>
<evidence type="ECO:0000259" key="4">
    <source>
        <dbReference type="Pfam" id="PF18708"/>
    </source>
</evidence>
<feature type="region of interest" description="Disordered" evidence="1">
    <location>
        <begin position="156"/>
        <end position="176"/>
    </location>
</feature>
<dbReference type="EMBL" id="CP049887">
    <property type="protein sequence ID" value="QIL49190.1"/>
    <property type="molecule type" value="Genomic_DNA"/>
</dbReference>
<dbReference type="AlphaFoldDB" id="A0A6G8AW37"/>
<accession>A0A6G8AW37</accession>
<keyword evidence="6" id="KW-1185">Reference proteome</keyword>
<proteinExistence type="predicted"/>
<feature type="domain" description="MapZ extracellular" evidence="3">
    <location>
        <begin position="200"/>
        <end position="322"/>
    </location>
</feature>
<gene>
    <name evidence="5" type="ORF">G7082_12170</name>
</gene>
<feature type="compositionally biased region" description="Low complexity" evidence="1">
    <location>
        <begin position="400"/>
        <end position="429"/>
    </location>
</feature>
<evidence type="ECO:0000259" key="3">
    <source>
        <dbReference type="Pfam" id="PF18041"/>
    </source>
</evidence>
<dbReference type="RefSeq" id="WP_166035316.1">
    <property type="nucleotide sequence ID" value="NZ_CP049887.1"/>
</dbReference>
<evidence type="ECO:0000256" key="1">
    <source>
        <dbReference type="SAM" id="MobiDB-lite"/>
    </source>
</evidence>
<name>A0A6G8AW37_9ENTE</name>
<keyword evidence="2" id="KW-1133">Transmembrane helix</keyword>
<evidence type="ECO:0000256" key="2">
    <source>
        <dbReference type="SAM" id="Phobius"/>
    </source>
</evidence>
<dbReference type="Proteomes" id="UP000501747">
    <property type="component" value="Chromosome"/>
</dbReference>
<reference evidence="5 6" key="1">
    <citation type="submission" date="2020-03" db="EMBL/GenBank/DDBJ databases">
        <title>Vagococcus sp. nov., isolated from beetles.</title>
        <authorList>
            <person name="Hyun D.-W."/>
            <person name="Bae J.-W."/>
        </authorList>
    </citation>
    <scope>NUCLEOTIDE SEQUENCE [LARGE SCALE GENOMIC DNA]</scope>
    <source>
        <strain evidence="5 6">HDW17B</strain>
    </source>
</reference>
<protein>
    <submittedName>
        <fullName evidence="5">Uncharacterized protein</fullName>
    </submittedName>
</protein>
<organism evidence="5 6">
    <name type="scientific">Vagococcus hydrophili</name>
    <dbReference type="NCBI Taxonomy" id="2714947"/>
    <lineage>
        <taxon>Bacteria</taxon>
        <taxon>Bacillati</taxon>
        <taxon>Bacillota</taxon>
        <taxon>Bacilli</taxon>
        <taxon>Lactobacillales</taxon>
        <taxon>Enterococcaceae</taxon>
        <taxon>Vagococcus</taxon>
    </lineage>
</organism>
<evidence type="ECO:0000313" key="5">
    <source>
        <dbReference type="EMBL" id="QIL49190.1"/>
    </source>
</evidence>
<feature type="compositionally biased region" description="Low complexity" evidence="1">
    <location>
        <begin position="156"/>
        <end position="171"/>
    </location>
</feature>
<dbReference type="Pfam" id="PF18708">
    <property type="entry name" value="MapZ_C2"/>
    <property type="match status" value="1"/>
</dbReference>
<keyword evidence="2" id="KW-0472">Membrane</keyword>
<feature type="transmembrane region" description="Helical" evidence="2">
    <location>
        <begin position="180"/>
        <end position="198"/>
    </location>
</feature>
<sequence>MTKEIKKCPNCGHEFKSGEDYCPNCDLFVPVNENNENDAPFDPEKTQTFKTFKETKNKNEESFNEPTFKHRGKTSVEEAEDESIEKENTPSVEDIDTKEEIIESVPEETIELTSIIEEKAVSEEIPVDVTHDEPVIMDADSQLDEETSIEVESVLVESSVSSSNDSRTQSSDGNKKKTKAIIGMSAAVVLIVGGLTFYTTQQKKADEKATTELVSTTELNLNSLYSSSEHVFLKKNVTQDDIDKAKKALDKLKGKEDYADFKKEFDSVEEKFNKQSALNAVFKKPIIDSDQLDAKVYVKDADKMPMNKIADEKDGFDILYNKGFAEAEDQKSLLTKANDALSVVFKEKEVVKEATKEQYETAEKAIKDVKDPDVKKELTENLDKVKTFLDDQEKKKQEEANAAAEQARLAQQEQQNQGTQNNNNNTSGNFKPTDPNYKWGNRKDGDINYNDAAWAWNPGIQEKVISEVISRGYVSEGGYYLEPVYIENGEGFYNLYATANSKIFPKSKPEEFPLYVVTINAKTGWFKGNGPN</sequence>